<sequence length="125" mass="14043">MCRKPRLNPQVVEQQQLIAQAILKEKDDETRKKRDRFTDKQTTSGSSLKLKNFDRNAPLLFEIFANGYSVVITEFQLKSKVHLSHFPDSPAPSTCSSLQVSIDATRFARFGSLCNLVSSPGVTQL</sequence>
<evidence type="ECO:0000256" key="1">
    <source>
        <dbReference type="SAM" id="MobiDB-lite"/>
    </source>
</evidence>
<feature type="compositionally biased region" description="Basic and acidic residues" evidence="1">
    <location>
        <begin position="23"/>
        <end position="39"/>
    </location>
</feature>
<dbReference type="EMBL" id="LUCM01006395">
    <property type="protein sequence ID" value="KAA0191340.1"/>
    <property type="molecule type" value="Genomic_DNA"/>
</dbReference>
<evidence type="ECO:0000313" key="2">
    <source>
        <dbReference type="EMBL" id="KAA0191340.1"/>
    </source>
</evidence>
<accession>A0A8E0RV64</accession>
<feature type="region of interest" description="Disordered" evidence="1">
    <location>
        <begin position="23"/>
        <end position="48"/>
    </location>
</feature>
<protein>
    <submittedName>
        <fullName evidence="2">Uncharacterized protein</fullName>
    </submittedName>
</protein>
<reference evidence="2" key="1">
    <citation type="submission" date="2019-05" db="EMBL/GenBank/DDBJ databases">
        <title>Annotation for the trematode Fasciolopsis buski.</title>
        <authorList>
            <person name="Choi Y.-J."/>
        </authorList>
    </citation>
    <scope>NUCLEOTIDE SEQUENCE</scope>
    <source>
        <strain evidence="2">HT</strain>
        <tissue evidence="2">Whole worm</tissue>
    </source>
</reference>
<organism evidence="2 3">
    <name type="scientific">Fasciolopsis buskii</name>
    <dbReference type="NCBI Taxonomy" id="27845"/>
    <lineage>
        <taxon>Eukaryota</taxon>
        <taxon>Metazoa</taxon>
        <taxon>Spiralia</taxon>
        <taxon>Lophotrochozoa</taxon>
        <taxon>Platyhelminthes</taxon>
        <taxon>Trematoda</taxon>
        <taxon>Digenea</taxon>
        <taxon>Plagiorchiida</taxon>
        <taxon>Echinostomata</taxon>
        <taxon>Echinostomatoidea</taxon>
        <taxon>Fasciolidae</taxon>
        <taxon>Fasciolopsis</taxon>
    </lineage>
</organism>
<dbReference type="Proteomes" id="UP000728185">
    <property type="component" value="Unassembled WGS sequence"/>
</dbReference>
<evidence type="ECO:0000313" key="3">
    <source>
        <dbReference type="Proteomes" id="UP000728185"/>
    </source>
</evidence>
<keyword evidence="3" id="KW-1185">Reference proteome</keyword>
<dbReference type="AlphaFoldDB" id="A0A8E0RV64"/>
<dbReference type="OrthoDB" id="10063208at2759"/>
<proteinExistence type="predicted"/>
<gene>
    <name evidence="2" type="ORF">FBUS_09348</name>
</gene>
<name>A0A8E0RV64_9TREM</name>
<comment type="caution">
    <text evidence="2">The sequence shown here is derived from an EMBL/GenBank/DDBJ whole genome shotgun (WGS) entry which is preliminary data.</text>
</comment>